<protein>
    <submittedName>
        <fullName evidence="8">NUDIX domain-containing protein</fullName>
    </submittedName>
</protein>
<reference evidence="8 9" key="1">
    <citation type="submission" date="2019-03" db="EMBL/GenBank/DDBJ databases">
        <title>Genomic Encyclopedia of Type Strains, Phase IV (KMG-IV): sequencing the most valuable type-strain genomes for metagenomic binning, comparative biology and taxonomic classification.</title>
        <authorList>
            <person name="Goeker M."/>
        </authorList>
    </citation>
    <scope>NUCLEOTIDE SEQUENCE [LARGE SCALE GENOMIC DNA]</scope>
    <source>
        <strain evidence="8 9">DSM 25059</strain>
    </source>
</reference>
<comment type="cofactor">
    <cofactor evidence="2">
        <name>Mg(2+)</name>
        <dbReference type="ChEBI" id="CHEBI:18420"/>
    </cofactor>
</comment>
<dbReference type="RefSeq" id="WP_133495319.1">
    <property type="nucleotide sequence ID" value="NZ_BMLU01000004.1"/>
</dbReference>
<gene>
    <name evidence="8" type="ORF">EV664_104273</name>
</gene>
<dbReference type="Proteomes" id="UP000295493">
    <property type="component" value="Unassembled WGS sequence"/>
</dbReference>
<dbReference type="InterPro" id="IPR000086">
    <property type="entry name" value="NUDIX_hydrolase_dom"/>
</dbReference>
<dbReference type="GO" id="GO:0046872">
    <property type="term" value="F:metal ion binding"/>
    <property type="evidence" value="ECO:0007669"/>
    <property type="project" value="UniProtKB-KW"/>
</dbReference>
<evidence type="ECO:0000256" key="2">
    <source>
        <dbReference type="ARBA" id="ARBA00001946"/>
    </source>
</evidence>
<name>A0A4R6FQJ4_9SPHN</name>
<comment type="caution">
    <text evidence="8">The sequence shown here is derived from an EMBL/GenBank/DDBJ whole genome shotgun (WGS) entry which is preliminary data.</text>
</comment>
<dbReference type="PROSITE" id="PS51462">
    <property type="entry name" value="NUDIX"/>
    <property type="match status" value="1"/>
</dbReference>
<keyword evidence="3" id="KW-0479">Metal-binding</keyword>
<dbReference type="GO" id="GO:0016818">
    <property type="term" value="F:hydrolase activity, acting on acid anhydrides, in phosphorus-containing anhydrides"/>
    <property type="evidence" value="ECO:0007669"/>
    <property type="project" value="InterPro"/>
</dbReference>
<keyword evidence="4" id="KW-0378">Hydrolase</keyword>
<dbReference type="PANTHER" id="PTHR12318">
    <property type="entry name" value="TESTOSTERONE-REGULATED PROTEIN RP2"/>
    <property type="match status" value="1"/>
</dbReference>
<organism evidence="8 9">
    <name type="scientific">Stakelama pacifica</name>
    <dbReference type="NCBI Taxonomy" id="517720"/>
    <lineage>
        <taxon>Bacteria</taxon>
        <taxon>Pseudomonadati</taxon>
        <taxon>Pseudomonadota</taxon>
        <taxon>Alphaproteobacteria</taxon>
        <taxon>Sphingomonadales</taxon>
        <taxon>Sphingomonadaceae</taxon>
        <taxon>Stakelama</taxon>
    </lineage>
</organism>
<proteinExistence type="predicted"/>
<accession>A0A4R6FQJ4</accession>
<dbReference type="SUPFAM" id="SSF55811">
    <property type="entry name" value="Nudix"/>
    <property type="match status" value="1"/>
</dbReference>
<dbReference type="PANTHER" id="PTHR12318:SF0">
    <property type="entry name" value="ACYL-COENZYME A DIPHOSPHATASE NUDT19"/>
    <property type="match status" value="1"/>
</dbReference>
<evidence type="ECO:0000256" key="6">
    <source>
        <dbReference type="ARBA" id="ARBA00023211"/>
    </source>
</evidence>
<evidence type="ECO:0000256" key="3">
    <source>
        <dbReference type="ARBA" id="ARBA00022723"/>
    </source>
</evidence>
<dbReference type="CDD" id="cd18870">
    <property type="entry name" value="NUDIX_AcylCoAdiphos_Nudt19"/>
    <property type="match status" value="1"/>
</dbReference>
<dbReference type="Pfam" id="PF00293">
    <property type="entry name" value="NUDIX"/>
    <property type="match status" value="1"/>
</dbReference>
<keyword evidence="9" id="KW-1185">Reference proteome</keyword>
<dbReference type="Gene3D" id="3.90.79.10">
    <property type="entry name" value="Nucleoside Triphosphate Pyrophosphohydrolase"/>
    <property type="match status" value="1"/>
</dbReference>
<dbReference type="OrthoDB" id="7183442at2"/>
<dbReference type="EMBL" id="SNWD01000004">
    <property type="protein sequence ID" value="TDN83787.1"/>
    <property type="molecule type" value="Genomic_DNA"/>
</dbReference>
<evidence type="ECO:0000256" key="4">
    <source>
        <dbReference type="ARBA" id="ARBA00022801"/>
    </source>
</evidence>
<comment type="cofactor">
    <cofactor evidence="1">
        <name>Mn(2+)</name>
        <dbReference type="ChEBI" id="CHEBI:29035"/>
    </cofactor>
</comment>
<evidence type="ECO:0000313" key="8">
    <source>
        <dbReference type="EMBL" id="TDN83787.1"/>
    </source>
</evidence>
<sequence length="249" mass="27079">MNEARTPIPAATLVLMRERSGAAPQLLFVERSRELRFAGGAVVFPGGRVDPADRVLAADIAPDLEDGAARIAAVRETLEETGLAIGFETRPDRTAAARMRATLHAGEALGTALQGRLALDALVPFARWLPDLPLSRVFDTLFYLARYDGPMDAASVDATENSRLFWASAQEVLDQADRGEVHVIFPTRRNLERLAGFDDFAAAVADARRHPVRTITPWTELRDGEEHLCIPAGLGYPVTSEPVSAVRRG</sequence>
<feature type="domain" description="Nudix hydrolase" evidence="7">
    <location>
        <begin position="6"/>
        <end position="189"/>
    </location>
</feature>
<evidence type="ECO:0000256" key="1">
    <source>
        <dbReference type="ARBA" id="ARBA00001936"/>
    </source>
</evidence>
<keyword evidence="6" id="KW-0464">Manganese</keyword>
<dbReference type="AlphaFoldDB" id="A0A4R6FQJ4"/>
<evidence type="ECO:0000256" key="5">
    <source>
        <dbReference type="ARBA" id="ARBA00022842"/>
    </source>
</evidence>
<evidence type="ECO:0000313" key="9">
    <source>
        <dbReference type="Proteomes" id="UP000295493"/>
    </source>
</evidence>
<keyword evidence="5" id="KW-0460">Magnesium</keyword>
<dbReference type="InterPro" id="IPR015797">
    <property type="entry name" value="NUDIX_hydrolase-like_dom_sf"/>
</dbReference>
<evidence type="ECO:0000259" key="7">
    <source>
        <dbReference type="PROSITE" id="PS51462"/>
    </source>
</evidence>
<dbReference type="InterPro" id="IPR039121">
    <property type="entry name" value="NUDT19"/>
</dbReference>